<reference evidence="2 3" key="1">
    <citation type="submission" date="2020-09" db="EMBL/GenBank/DDBJ databases">
        <title>The genome sequence of type strain Labrenzia polysiphoniae KACC 19711.</title>
        <authorList>
            <person name="Liu Y."/>
        </authorList>
    </citation>
    <scope>NUCLEOTIDE SEQUENCE [LARGE SCALE GENOMIC DNA]</scope>
    <source>
        <strain evidence="2 3">KACC 19711</strain>
    </source>
</reference>
<gene>
    <name evidence="2" type="ORF">IG617_08490</name>
</gene>
<dbReference type="RefSeq" id="WP_192108792.1">
    <property type="nucleotide sequence ID" value="NZ_JACYXJ010000003.1"/>
</dbReference>
<name>A0ABR9CB54_9HYPH</name>
<feature type="transmembrane region" description="Helical" evidence="1">
    <location>
        <begin position="48"/>
        <end position="69"/>
    </location>
</feature>
<protein>
    <recommendedName>
        <fullName evidence="4">DUF2269 family protein</fullName>
    </recommendedName>
</protein>
<comment type="caution">
    <text evidence="2">The sequence shown here is derived from an EMBL/GenBank/DDBJ whole genome shotgun (WGS) entry which is preliminary data.</text>
</comment>
<keyword evidence="1" id="KW-0472">Membrane</keyword>
<sequence length="140" mass="14498">MIELLKILHVFAFTAGIGGGLANLVVIRAAGSADPEAAKALRGITPRIGMLSVHSLGLLWVTGPLLLWLAYNGGAHLSPLFHAKMLGAVLLTLIVIASRLTIRKIKAGKPAPLAPHMPKLALAASLTGLTTIALAVLTFS</sequence>
<evidence type="ECO:0000313" key="3">
    <source>
        <dbReference type="Proteomes" id="UP000615687"/>
    </source>
</evidence>
<organism evidence="2 3">
    <name type="scientific">Roseibium polysiphoniae</name>
    <dbReference type="NCBI Taxonomy" id="2571221"/>
    <lineage>
        <taxon>Bacteria</taxon>
        <taxon>Pseudomonadati</taxon>
        <taxon>Pseudomonadota</taxon>
        <taxon>Alphaproteobacteria</taxon>
        <taxon>Hyphomicrobiales</taxon>
        <taxon>Stappiaceae</taxon>
        <taxon>Roseibium</taxon>
    </lineage>
</organism>
<dbReference type="Proteomes" id="UP000615687">
    <property type="component" value="Unassembled WGS sequence"/>
</dbReference>
<keyword evidence="1" id="KW-0812">Transmembrane</keyword>
<keyword evidence="3" id="KW-1185">Reference proteome</keyword>
<evidence type="ECO:0008006" key="4">
    <source>
        <dbReference type="Google" id="ProtNLM"/>
    </source>
</evidence>
<feature type="transmembrane region" description="Helical" evidence="1">
    <location>
        <begin position="120"/>
        <end position="139"/>
    </location>
</feature>
<proteinExistence type="predicted"/>
<evidence type="ECO:0000313" key="2">
    <source>
        <dbReference type="EMBL" id="MBD8876320.1"/>
    </source>
</evidence>
<accession>A0ABR9CB54</accession>
<feature type="transmembrane region" description="Helical" evidence="1">
    <location>
        <begin position="81"/>
        <end position="100"/>
    </location>
</feature>
<evidence type="ECO:0000256" key="1">
    <source>
        <dbReference type="SAM" id="Phobius"/>
    </source>
</evidence>
<dbReference type="EMBL" id="JACYXJ010000003">
    <property type="protein sequence ID" value="MBD8876320.1"/>
    <property type="molecule type" value="Genomic_DNA"/>
</dbReference>
<keyword evidence="1" id="KW-1133">Transmembrane helix</keyword>
<feature type="transmembrane region" description="Helical" evidence="1">
    <location>
        <begin position="6"/>
        <end position="27"/>
    </location>
</feature>